<feature type="domain" description="NAD-dependent epimerase/dehydratase" evidence="2">
    <location>
        <begin position="3"/>
        <end position="227"/>
    </location>
</feature>
<dbReference type="Pfam" id="PF01370">
    <property type="entry name" value="Epimerase"/>
    <property type="match status" value="1"/>
</dbReference>
<protein>
    <recommendedName>
        <fullName evidence="2">NAD-dependent epimerase/dehydratase domain-containing protein</fullName>
    </recommendedName>
</protein>
<evidence type="ECO:0000313" key="3">
    <source>
        <dbReference type="EMBL" id="KKL99481.1"/>
    </source>
</evidence>
<organism evidence="3">
    <name type="scientific">marine sediment metagenome</name>
    <dbReference type="NCBI Taxonomy" id="412755"/>
    <lineage>
        <taxon>unclassified sequences</taxon>
        <taxon>metagenomes</taxon>
        <taxon>ecological metagenomes</taxon>
    </lineage>
</organism>
<sequence>MMILVTGATGFIGGHLIEELLNRNHKIRVMIRDKKKSEFYNGKSIETCIADVTDPLSLNRIMEGVEIIFHLASIINSKIESYDVYFKTNSLGTLNLLKAVKSNSAKIKRFVFSSSVGVFGPLQSFPANEETKCNPLNYYERSKYEAEEFVKDTGKRLNVPVSIIRPSWVYGPGDIRTFKLFRSINNRSFFVIGDGKTLIHPVYVKDVVQGLIRCAFEKNAANKTYIIAGNKAITLQGLVEIIAKHLKRKIPRIRFPSWAAKKVAIGFEKIYKPFQKIPPISQRRLTFFLKSQAFDISKAKSEIGYQPEVNLDDGIMQTVKWYSENNWL</sequence>
<evidence type="ECO:0000259" key="2">
    <source>
        <dbReference type="Pfam" id="PF01370"/>
    </source>
</evidence>
<comment type="caution">
    <text evidence="3">The sequence shown here is derived from an EMBL/GenBank/DDBJ whole genome shotgun (WGS) entry which is preliminary data.</text>
</comment>
<dbReference type="Gene3D" id="3.40.50.720">
    <property type="entry name" value="NAD(P)-binding Rossmann-like Domain"/>
    <property type="match status" value="1"/>
</dbReference>
<dbReference type="SUPFAM" id="SSF51735">
    <property type="entry name" value="NAD(P)-binding Rossmann-fold domains"/>
    <property type="match status" value="1"/>
</dbReference>
<name>A0A0F9H906_9ZZZZ</name>
<dbReference type="PANTHER" id="PTHR43000">
    <property type="entry name" value="DTDP-D-GLUCOSE 4,6-DEHYDRATASE-RELATED"/>
    <property type="match status" value="1"/>
</dbReference>
<evidence type="ECO:0000256" key="1">
    <source>
        <dbReference type="ARBA" id="ARBA00007637"/>
    </source>
</evidence>
<dbReference type="EMBL" id="LAZR01017665">
    <property type="protein sequence ID" value="KKL99481.1"/>
    <property type="molecule type" value="Genomic_DNA"/>
</dbReference>
<comment type="similarity">
    <text evidence="1">Belongs to the NAD(P)-dependent epimerase/dehydratase family.</text>
</comment>
<reference evidence="3" key="1">
    <citation type="journal article" date="2015" name="Nature">
        <title>Complex archaea that bridge the gap between prokaryotes and eukaryotes.</title>
        <authorList>
            <person name="Spang A."/>
            <person name="Saw J.H."/>
            <person name="Jorgensen S.L."/>
            <person name="Zaremba-Niedzwiedzka K."/>
            <person name="Martijn J."/>
            <person name="Lind A.E."/>
            <person name="van Eijk R."/>
            <person name="Schleper C."/>
            <person name="Guy L."/>
            <person name="Ettema T.J."/>
        </authorList>
    </citation>
    <scope>NUCLEOTIDE SEQUENCE</scope>
</reference>
<accession>A0A0F9H906</accession>
<dbReference type="AlphaFoldDB" id="A0A0F9H906"/>
<proteinExistence type="inferred from homology"/>
<dbReference type="InterPro" id="IPR001509">
    <property type="entry name" value="Epimerase_deHydtase"/>
</dbReference>
<gene>
    <name evidence="3" type="ORF">LCGC14_1814000</name>
</gene>
<dbReference type="InterPro" id="IPR036291">
    <property type="entry name" value="NAD(P)-bd_dom_sf"/>
</dbReference>